<dbReference type="InterPro" id="IPR037185">
    <property type="entry name" value="EmrE-like"/>
</dbReference>
<feature type="transmembrane region" description="Helical" evidence="6">
    <location>
        <begin position="81"/>
        <end position="99"/>
    </location>
</feature>
<feature type="transmembrane region" description="Helical" evidence="6">
    <location>
        <begin position="132"/>
        <end position="149"/>
    </location>
</feature>
<dbReference type="GO" id="GO:0016020">
    <property type="term" value="C:membrane"/>
    <property type="evidence" value="ECO:0007669"/>
    <property type="project" value="UniProtKB-SubCell"/>
</dbReference>
<dbReference type="Proteomes" id="UP000809337">
    <property type="component" value="Unassembled WGS sequence"/>
</dbReference>
<evidence type="ECO:0000256" key="3">
    <source>
        <dbReference type="ARBA" id="ARBA00022692"/>
    </source>
</evidence>
<sequence>MPFVKRATDRTGLAIILSLVALALFDGMGLIIKLLSADYTAAELSAWRNIFGLIPALIALSTSRKWRETGRRFKIRQWKLALSRGAIVTFAQLFFYLSLGRMEFATASTITYANALFMTALAVPLLGEVVGWVRWGAVMVGFAGVVLVMQPGSDTFSTDALYPLGAAFMYALVAVTARMFDEDVPSPLVSFYSNSAAMVGSVILALALGGFSPVAMADIPWLMAMGAFGGTAVLIIVVSQRMTEQANLAPFSYFGIPFAFLLGWLFFGETPWDALFPGAILIAAGGLLIVWRERRKEVA</sequence>
<keyword evidence="5 6" id="KW-0472">Membrane</keyword>
<feature type="transmembrane region" description="Helical" evidence="6">
    <location>
        <begin position="192"/>
        <end position="213"/>
    </location>
</feature>
<feature type="transmembrane region" description="Helical" evidence="6">
    <location>
        <begin position="219"/>
        <end position="239"/>
    </location>
</feature>
<comment type="caution">
    <text evidence="8">The sequence shown here is derived from an EMBL/GenBank/DDBJ whole genome shotgun (WGS) entry which is preliminary data.</text>
</comment>
<evidence type="ECO:0000313" key="8">
    <source>
        <dbReference type="EMBL" id="MBM2353212.1"/>
    </source>
</evidence>
<evidence type="ECO:0000313" key="9">
    <source>
        <dbReference type="Proteomes" id="UP000809337"/>
    </source>
</evidence>
<feature type="transmembrane region" description="Helical" evidence="6">
    <location>
        <begin position="161"/>
        <end position="180"/>
    </location>
</feature>
<name>A0A9Q2NYA2_9RHOB</name>
<evidence type="ECO:0000256" key="4">
    <source>
        <dbReference type="ARBA" id="ARBA00022989"/>
    </source>
</evidence>
<proteinExistence type="inferred from homology"/>
<dbReference type="PANTHER" id="PTHR22911:SF6">
    <property type="entry name" value="SOLUTE CARRIER FAMILY 35 MEMBER G1"/>
    <property type="match status" value="1"/>
</dbReference>
<feature type="transmembrane region" description="Helical" evidence="6">
    <location>
        <begin position="12"/>
        <end position="32"/>
    </location>
</feature>
<comment type="subcellular location">
    <subcellularLocation>
        <location evidence="1">Membrane</location>
        <topology evidence="1">Multi-pass membrane protein</topology>
    </subcellularLocation>
</comment>
<feature type="transmembrane region" description="Helical" evidence="6">
    <location>
        <begin position="251"/>
        <end position="268"/>
    </location>
</feature>
<keyword evidence="3 6" id="KW-0812">Transmembrane</keyword>
<dbReference type="InterPro" id="IPR000620">
    <property type="entry name" value="EamA_dom"/>
</dbReference>
<protein>
    <submittedName>
        <fullName evidence="8">DMT family transporter</fullName>
    </submittedName>
</protein>
<dbReference type="EMBL" id="JAFBWN010000001">
    <property type="protein sequence ID" value="MBM2353212.1"/>
    <property type="molecule type" value="Genomic_DNA"/>
</dbReference>
<evidence type="ECO:0000256" key="2">
    <source>
        <dbReference type="ARBA" id="ARBA00009853"/>
    </source>
</evidence>
<comment type="similarity">
    <text evidence="2">Belongs to the drug/metabolite transporter (DMT) superfamily. 10 TMS drug/metabolite exporter (DME) (TC 2.A.7.3) family.</text>
</comment>
<evidence type="ECO:0000256" key="1">
    <source>
        <dbReference type="ARBA" id="ARBA00004141"/>
    </source>
</evidence>
<accession>A0A9Q2NYA2</accession>
<dbReference type="SUPFAM" id="SSF103481">
    <property type="entry name" value="Multidrug resistance efflux transporter EmrE"/>
    <property type="match status" value="2"/>
</dbReference>
<dbReference type="Pfam" id="PF00892">
    <property type="entry name" value="EamA"/>
    <property type="match status" value="2"/>
</dbReference>
<gene>
    <name evidence="8" type="ORF">JQX14_01595</name>
</gene>
<feature type="transmembrane region" description="Helical" evidence="6">
    <location>
        <begin position="105"/>
        <end position="125"/>
    </location>
</feature>
<feature type="transmembrane region" description="Helical" evidence="6">
    <location>
        <begin position="44"/>
        <end position="60"/>
    </location>
</feature>
<feature type="transmembrane region" description="Helical" evidence="6">
    <location>
        <begin position="274"/>
        <end position="291"/>
    </location>
</feature>
<evidence type="ECO:0000256" key="5">
    <source>
        <dbReference type="ARBA" id="ARBA00023136"/>
    </source>
</evidence>
<organism evidence="8 9">
    <name type="scientific">Pseudosulfitobacter pseudonitzschiae</name>
    <dbReference type="NCBI Taxonomy" id="1402135"/>
    <lineage>
        <taxon>Bacteria</taxon>
        <taxon>Pseudomonadati</taxon>
        <taxon>Pseudomonadota</taxon>
        <taxon>Alphaproteobacteria</taxon>
        <taxon>Rhodobacterales</taxon>
        <taxon>Roseobacteraceae</taxon>
        <taxon>Pseudosulfitobacter</taxon>
    </lineage>
</organism>
<evidence type="ECO:0000259" key="7">
    <source>
        <dbReference type="Pfam" id="PF00892"/>
    </source>
</evidence>
<feature type="domain" description="EamA" evidence="7">
    <location>
        <begin position="162"/>
        <end position="290"/>
    </location>
</feature>
<feature type="domain" description="EamA" evidence="7">
    <location>
        <begin position="14"/>
        <end position="149"/>
    </location>
</feature>
<keyword evidence="4 6" id="KW-1133">Transmembrane helix</keyword>
<dbReference type="AlphaFoldDB" id="A0A9Q2NYA2"/>
<evidence type="ECO:0000256" key="6">
    <source>
        <dbReference type="SAM" id="Phobius"/>
    </source>
</evidence>
<dbReference type="PANTHER" id="PTHR22911">
    <property type="entry name" value="ACYL-MALONYL CONDENSING ENZYME-RELATED"/>
    <property type="match status" value="1"/>
</dbReference>
<reference evidence="8" key="1">
    <citation type="submission" date="2021-01" db="EMBL/GenBank/DDBJ databases">
        <title>Diatom-associated Roseobacters Show Island Model of Population Structure.</title>
        <authorList>
            <person name="Qu L."/>
            <person name="Feng X."/>
            <person name="Chen Y."/>
            <person name="Li L."/>
            <person name="Wang X."/>
            <person name="Hu Z."/>
            <person name="Wang H."/>
            <person name="Luo H."/>
        </authorList>
    </citation>
    <scope>NUCLEOTIDE SEQUENCE</scope>
    <source>
        <strain evidence="8">SM26-45</strain>
    </source>
</reference>